<dbReference type="Pfam" id="PF25245">
    <property type="entry name" value="TPR_At1g68980"/>
    <property type="match status" value="1"/>
</dbReference>
<dbReference type="Proteomes" id="UP000251960">
    <property type="component" value="Chromosome 3"/>
</dbReference>
<evidence type="ECO:0000256" key="4">
    <source>
        <dbReference type="ARBA" id="ARBA00022737"/>
    </source>
</evidence>
<comment type="similarity">
    <text evidence="3">Belongs to the PPR family. P subfamily.</text>
</comment>
<protein>
    <submittedName>
        <fullName evidence="10">Pentatricopeptide repeat-containing protein</fullName>
    </submittedName>
</protein>
<organism evidence="10 11">
    <name type="scientific">Zea mays</name>
    <name type="common">Maize</name>
    <dbReference type="NCBI Taxonomy" id="4577"/>
    <lineage>
        <taxon>Eukaryota</taxon>
        <taxon>Viridiplantae</taxon>
        <taxon>Streptophyta</taxon>
        <taxon>Embryophyta</taxon>
        <taxon>Tracheophyta</taxon>
        <taxon>Spermatophyta</taxon>
        <taxon>Magnoliopsida</taxon>
        <taxon>Liliopsida</taxon>
        <taxon>Poales</taxon>
        <taxon>Poaceae</taxon>
        <taxon>PACMAD clade</taxon>
        <taxon>Panicoideae</taxon>
        <taxon>Andropogonodae</taxon>
        <taxon>Andropogoneae</taxon>
        <taxon>Tripsacinae</taxon>
        <taxon>Zea</taxon>
    </lineage>
</organism>
<accession>A0A3L6FK51</accession>
<keyword evidence="4" id="KW-0677">Repeat</keyword>
<dbReference type="Pfam" id="PF13041">
    <property type="entry name" value="PPR_2"/>
    <property type="match status" value="1"/>
</dbReference>
<dbReference type="InterPro" id="IPR004087">
    <property type="entry name" value="KH_dom"/>
</dbReference>
<name>A0A3L6FK51_MAIZE</name>
<feature type="repeat" description="PPR" evidence="8">
    <location>
        <begin position="679"/>
        <end position="713"/>
    </location>
</feature>
<dbReference type="Pfam" id="PF01535">
    <property type="entry name" value="PPR"/>
    <property type="match status" value="1"/>
</dbReference>
<dbReference type="CDD" id="cd22392">
    <property type="entry name" value="KH-I_PNO1_rpt2"/>
    <property type="match status" value="1"/>
</dbReference>
<evidence type="ECO:0000256" key="3">
    <source>
        <dbReference type="ARBA" id="ARBA00007626"/>
    </source>
</evidence>
<dbReference type="CDD" id="cd22391">
    <property type="entry name" value="KH-I_PNO1_rpt1"/>
    <property type="match status" value="1"/>
</dbReference>
<evidence type="ECO:0000256" key="6">
    <source>
        <dbReference type="ARBA" id="ARBA00022946"/>
    </source>
</evidence>
<keyword evidence="5" id="KW-0694">RNA-binding</keyword>
<dbReference type="InterPro" id="IPR057440">
    <property type="entry name" value="At1g68980-like_TPR"/>
</dbReference>
<dbReference type="Pfam" id="PF13812">
    <property type="entry name" value="PPR_3"/>
    <property type="match status" value="1"/>
</dbReference>
<evidence type="ECO:0000256" key="1">
    <source>
        <dbReference type="ARBA" id="ARBA00004604"/>
    </source>
</evidence>
<comment type="subcellular location">
    <subcellularLocation>
        <location evidence="1">Nucleus</location>
        <location evidence="1">Nucleolus</location>
    </subcellularLocation>
</comment>
<feature type="repeat" description="PPR" evidence="8">
    <location>
        <begin position="388"/>
        <end position="423"/>
    </location>
</feature>
<gene>
    <name evidence="10" type="primary">At1g69290</name>
    <name evidence="10" type="ORF">Zm00014a_020061</name>
</gene>
<dbReference type="EMBL" id="NCVQ01000004">
    <property type="protein sequence ID" value="PWZ33586.1"/>
    <property type="molecule type" value="Genomic_DNA"/>
</dbReference>
<dbReference type="ExpressionAtlas" id="A0A3L6FK51">
    <property type="expression patterns" value="baseline and differential"/>
</dbReference>
<dbReference type="NCBIfam" id="TIGR00756">
    <property type="entry name" value="PPR"/>
    <property type="match status" value="2"/>
</dbReference>
<dbReference type="InterPro" id="IPR011990">
    <property type="entry name" value="TPR-like_helical_dom_sf"/>
</dbReference>
<comment type="similarity">
    <text evidence="2">Belongs to the PNO1 family.</text>
</comment>
<dbReference type="SUPFAM" id="SSF54791">
    <property type="entry name" value="Eukaryotic type KH-domain (KH-domain type I)"/>
    <property type="match status" value="1"/>
</dbReference>
<dbReference type="SMART" id="SM00322">
    <property type="entry name" value="KH"/>
    <property type="match status" value="1"/>
</dbReference>
<evidence type="ECO:0000256" key="2">
    <source>
        <dbReference type="ARBA" id="ARBA00007515"/>
    </source>
</evidence>
<dbReference type="PANTHER" id="PTHR46598">
    <property type="entry name" value="BNAC05G43320D PROTEIN"/>
    <property type="match status" value="1"/>
</dbReference>
<evidence type="ECO:0000259" key="9">
    <source>
        <dbReference type="SMART" id="SM00322"/>
    </source>
</evidence>
<evidence type="ECO:0000313" key="11">
    <source>
        <dbReference type="Proteomes" id="UP000251960"/>
    </source>
</evidence>
<dbReference type="InterPro" id="IPR002885">
    <property type="entry name" value="PPR_rpt"/>
</dbReference>
<dbReference type="FunFam" id="3.30.1370.10:FF:000009">
    <property type="entry name" value="RNA-binding protein PNO1"/>
    <property type="match status" value="1"/>
</dbReference>
<dbReference type="InterPro" id="IPR055211">
    <property type="entry name" value="KH_PNO1_2nd"/>
</dbReference>
<evidence type="ECO:0000313" key="10">
    <source>
        <dbReference type="EMBL" id="PWZ33586.1"/>
    </source>
</evidence>
<dbReference type="Pfam" id="PF22891">
    <property type="entry name" value="KH_PNO1_2nd"/>
    <property type="match status" value="1"/>
</dbReference>
<dbReference type="PANTHER" id="PTHR46598:SF2">
    <property type="entry name" value="OS01G0788900 PROTEIN"/>
    <property type="match status" value="1"/>
</dbReference>
<sequence length="886" mass="97935">MASATGGSSSEMAVDHATGLGTVEKPRFDALMPSEMSGGRTQFRKVTVPQHRFAPLKRCWMEIYTPVYEHMKIDIRMNLKARRVELKTRQDTPDVSNLQKCADFVRAFMLGFDIADAVALLRLDDLYVDSFEIKDVKTLRGEHLSRAIGRLSGKGGKTKYAIENSTRTRIVIADTKIHILGSFVNIKVARDSLCSLILGSPAGKVYSKLRAVSARLAERKTLPVADAAAVESDLLAAVSEGRSDDAWLAFKSLAAASCSPSPHAAAALVSHLAAPAGQHRLGLKRAFAAAVFLLEKSPHAAPVPEPALEALFSAFVAAGSAAPAVALARAMLRCGRRLPAFSVWGHPLIELTRTDPGAFAAFLTLFDEACKLVVEEKSPAEAAAMRPDRAACNSVLSGCCRGLGSLADAERVLETMSAVGVSPDVESFGCLAFLYAWRGVPSRVDELDTLFDALGFSKKGFFKNLVRGYLKSGDFESVSPIILRAVKERRVGDDNGLDEETYTEVAQCFVDCARIRELAQLIIQAHEIELAQQSISVEDSVGFGIVNACVELGLLNKAHSILDEMTAQGASVGLGVYSSILKAYCKEQKTAEAAQLVAEISAAGLQLDAGSYDALIDASMTAHDFQSAFALFKDMREARLPELRTSYLTIMTGLTENNKPGLMASFLDSVVDDPRIEIATHDWNSIIHAFCKVGRLDDARRTYRRMVFLRFEPNNQTYLSLINGYVSTEKYFSVLILWTEVRRRGTEFNHELIDAFLYALVKGGFFDMAMQVIEKAQEFKIFIDKWRYKQAFMETHKKLKVAKLRKRNFRKMEALVAFRNWAESCSKRYGSLEMVKVKQLFGCGKFAFCNKDWMFTLYFIAILTYLSRHWFAVGPHSNFRPCVVLE</sequence>
<comment type="caution">
    <text evidence="10">The sequence shown here is derived from an EMBL/GenBank/DDBJ whole genome shotgun (WGS) entry which is preliminary data.</text>
</comment>
<proteinExistence type="inferred from homology"/>
<reference evidence="10 11" key="1">
    <citation type="journal article" date="2018" name="Nat. Genet.">
        <title>Extensive intraspecific gene order and gene structural variations between Mo17 and other maize genomes.</title>
        <authorList>
            <person name="Sun S."/>
            <person name="Zhou Y."/>
            <person name="Chen J."/>
            <person name="Shi J."/>
            <person name="Zhao H."/>
            <person name="Zhao H."/>
            <person name="Song W."/>
            <person name="Zhang M."/>
            <person name="Cui Y."/>
            <person name="Dong X."/>
            <person name="Liu H."/>
            <person name="Ma X."/>
            <person name="Jiao Y."/>
            <person name="Wang B."/>
            <person name="Wei X."/>
            <person name="Stein J.C."/>
            <person name="Glaubitz J.C."/>
            <person name="Lu F."/>
            <person name="Yu G."/>
            <person name="Liang C."/>
            <person name="Fengler K."/>
            <person name="Li B."/>
            <person name="Rafalski A."/>
            <person name="Schnable P.S."/>
            <person name="Ware D.H."/>
            <person name="Buckler E.S."/>
            <person name="Lai J."/>
        </authorList>
    </citation>
    <scope>NUCLEOTIDE SEQUENCE [LARGE SCALE GENOMIC DNA]</scope>
    <source>
        <strain evidence="11">cv. Missouri 17</strain>
        <tissue evidence="10">Seedling</tissue>
    </source>
</reference>
<dbReference type="PROSITE" id="PS51375">
    <property type="entry name" value="PPR"/>
    <property type="match status" value="3"/>
</dbReference>
<keyword evidence="7" id="KW-0539">Nucleus</keyword>
<feature type="repeat" description="PPR" evidence="8">
    <location>
        <begin position="573"/>
        <end position="607"/>
    </location>
</feature>
<dbReference type="GO" id="GO:0005730">
    <property type="term" value="C:nucleolus"/>
    <property type="evidence" value="ECO:0007669"/>
    <property type="project" value="UniProtKB-SubCell"/>
</dbReference>
<dbReference type="Gene3D" id="1.25.40.10">
    <property type="entry name" value="Tetratricopeptide repeat domain"/>
    <property type="match status" value="3"/>
</dbReference>
<evidence type="ECO:0000256" key="8">
    <source>
        <dbReference type="PROSITE-ProRule" id="PRU00708"/>
    </source>
</evidence>
<dbReference type="AlphaFoldDB" id="A0A3L6FK51"/>
<dbReference type="GO" id="GO:0003723">
    <property type="term" value="F:RNA binding"/>
    <property type="evidence" value="ECO:0007669"/>
    <property type="project" value="UniProtKB-KW"/>
</dbReference>
<dbReference type="Gene3D" id="3.30.1370.10">
    <property type="entry name" value="K Homology domain, type 1"/>
    <property type="match status" value="1"/>
</dbReference>
<dbReference type="InterPro" id="IPR036612">
    <property type="entry name" value="KH_dom_type_1_sf"/>
</dbReference>
<keyword evidence="6" id="KW-0809">Transit peptide</keyword>
<evidence type="ECO:0000256" key="5">
    <source>
        <dbReference type="ARBA" id="ARBA00022884"/>
    </source>
</evidence>
<feature type="domain" description="K Homology" evidence="9">
    <location>
        <begin position="125"/>
        <end position="198"/>
    </location>
</feature>
<dbReference type="InterPro" id="IPR055212">
    <property type="entry name" value="KH-I_PNO1_first"/>
</dbReference>
<evidence type="ECO:0000256" key="7">
    <source>
        <dbReference type="ARBA" id="ARBA00023242"/>
    </source>
</evidence>